<name>K0ILJ8_NITGG</name>
<dbReference type="SUPFAM" id="SSF50475">
    <property type="entry name" value="FMN-binding split barrel"/>
    <property type="match status" value="1"/>
</dbReference>
<dbReference type="GO" id="GO:0016627">
    <property type="term" value="F:oxidoreductase activity, acting on the CH-CH group of donors"/>
    <property type="evidence" value="ECO:0007669"/>
    <property type="project" value="TreeGrafter"/>
</dbReference>
<protein>
    <recommendedName>
        <fullName evidence="2">Pyridoxamine 5'-phosphate oxidase N-terminal domain-containing protein</fullName>
    </recommendedName>
</protein>
<dbReference type="Pfam" id="PF01243">
    <property type="entry name" value="PNPOx_N"/>
    <property type="match status" value="1"/>
</dbReference>
<dbReference type="PANTHER" id="PTHR35176">
    <property type="entry name" value="HEME OXYGENASE HI_0854-RELATED"/>
    <property type="match status" value="1"/>
</dbReference>
<evidence type="ECO:0000313" key="3">
    <source>
        <dbReference type="EMBL" id="AFU59522.1"/>
    </source>
</evidence>
<dbReference type="PANTHER" id="PTHR35176:SF6">
    <property type="entry name" value="HEME OXYGENASE HI_0854-RELATED"/>
    <property type="match status" value="1"/>
</dbReference>
<dbReference type="KEGG" id="nga:Ngar_c26000"/>
<keyword evidence="1" id="KW-0560">Oxidoreductase</keyword>
<feature type="domain" description="Pyridoxamine 5'-phosphate oxidase N-terminal" evidence="2">
    <location>
        <begin position="5"/>
        <end position="120"/>
    </location>
</feature>
<sequence>MLKLEDKDVQFLNSMNVARLATIDNERNAPHVVPIIYAFDNKNSKFYLTTFKGTKKLRNMQQNKSISIVVDEYSKSAKKGIMFRGRAEVINPNTNEFRHAVKLLTDKLAYYKKNPISPDKSEVISIALISNSKWELPPD</sequence>
<keyword evidence="4" id="KW-1185">Reference proteome</keyword>
<dbReference type="GO" id="GO:0005829">
    <property type="term" value="C:cytosol"/>
    <property type="evidence" value="ECO:0007669"/>
    <property type="project" value="TreeGrafter"/>
</dbReference>
<dbReference type="InParanoid" id="K0ILJ8"/>
<dbReference type="InterPro" id="IPR011576">
    <property type="entry name" value="Pyridox_Oxase_N"/>
</dbReference>
<accession>K0ILJ8</accession>
<dbReference type="Gene3D" id="2.30.110.10">
    <property type="entry name" value="Electron Transport, Fmn-binding Protein, Chain A"/>
    <property type="match status" value="1"/>
</dbReference>
<gene>
    <name evidence="3" type="ordered locus">Ngar_c26000</name>
</gene>
<dbReference type="InterPro" id="IPR052019">
    <property type="entry name" value="F420H2_bilvrd_red/Heme_oxyg"/>
</dbReference>
<dbReference type="STRING" id="1237085.Ngar_c26000"/>
<proteinExistence type="predicted"/>
<reference evidence="3 4" key="1">
    <citation type="journal article" date="2012" name="Environ. Microbiol.">
        <title>The genome of the ammonia-oxidizing Candidatus Nitrososphaera gargensis: insights into metabolic versatility and environmental adaptations.</title>
        <authorList>
            <person name="Spang A."/>
            <person name="Poehlein A."/>
            <person name="Offre P."/>
            <person name="Zumbragel S."/>
            <person name="Haider S."/>
            <person name="Rychlik N."/>
            <person name="Nowka B."/>
            <person name="Schmeisser C."/>
            <person name="Lebedeva E.V."/>
            <person name="Rattei T."/>
            <person name="Bohm C."/>
            <person name="Schmid M."/>
            <person name="Galushko A."/>
            <person name="Hatzenpichler R."/>
            <person name="Weinmaier T."/>
            <person name="Daniel R."/>
            <person name="Schleper C."/>
            <person name="Spieck E."/>
            <person name="Streit W."/>
            <person name="Wagner M."/>
        </authorList>
    </citation>
    <scope>NUCLEOTIDE SEQUENCE [LARGE SCALE GENOMIC DNA]</scope>
    <source>
        <strain evidence="4">Ga9.2</strain>
    </source>
</reference>
<evidence type="ECO:0000313" key="4">
    <source>
        <dbReference type="Proteomes" id="UP000008037"/>
    </source>
</evidence>
<dbReference type="EMBL" id="CP002408">
    <property type="protein sequence ID" value="AFU59522.1"/>
    <property type="molecule type" value="Genomic_DNA"/>
</dbReference>
<evidence type="ECO:0000259" key="2">
    <source>
        <dbReference type="Pfam" id="PF01243"/>
    </source>
</evidence>
<dbReference type="BioCyc" id="CNIT1237085:G1324-2600-MONOMER"/>
<dbReference type="HOGENOM" id="CLU_123922_5_1_2"/>
<evidence type="ECO:0000256" key="1">
    <source>
        <dbReference type="ARBA" id="ARBA00023002"/>
    </source>
</evidence>
<dbReference type="InterPro" id="IPR012349">
    <property type="entry name" value="Split_barrel_FMN-bd"/>
</dbReference>
<dbReference type="Proteomes" id="UP000008037">
    <property type="component" value="Chromosome"/>
</dbReference>
<dbReference type="AlphaFoldDB" id="K0ILJ8"/>
<organism evidence="3 4">
    <name type="scientific">Nitrososphaera gargensis (strain Ga9.2)</name>
    <dbReference type="NCBI Taxonomy" id="1237085"/>
    <lineage>
        <taxon>Archaea</taxon>
        <taxon>Nitrososphaerota</taxon>
        <taxon>Nitrososphaeria</taxon>
        <taxon>Nitrososphaerales</taxon>
        <taxon>Nitrososphaeraceae</taxon>
        <taxon>Nitrososphaera</taxon>
    </lineage>
</organism>
<dbReference type="GO" id="GO:0070967">
    <property type="term" value="F:coenzyme F420 binding"/>
    <property type="evidence" value="ECO:0007669"/>
    <property type="project" value="TreeGrafter"/>
</dbReference>